<proteinExistence type="predicted"/>
<accession>A0A7U2I3H9</accession>
<sequence>MLIGNPGCLVYDAIVGRAGAIGPMVVCFTGNRVFGRLSDVRLGETANGRLFLGDPGKSKSPECRAQAILVFRARGRCP</sequence>
<reference evidence="2" key="1">
    <citation type="journal article" date="2021" name="BMC Genomics">
        <title>Chromosome-level genome assembly and manually-curated proteome of model necrotroph Parastagonospora nodorum Sn15 reveals a genome-wide trove of candidate effector homologs, and redundancy of virulence-related functions within an accessory chromosome.</title>
        <authorList>
            <person name="Bertazzoni S."/>
            <person name="Jones D.A.B."/>
            <person name="Phan H.T."/>
            <person name="Tan K.-C."/>
            <person name="Hane J.K."/>
        </authorList>
    </citation>
    <scope>NUCLEOTIDE SEQUENCE [LARGE SCALE GENOMIC DNA]</scope>
    <source>
        <strain evidence="2">SN15 / ATCC MYA-4574 / FGSC 10173)</strain>
    </source>
</reference>
<keyword evidence="2" id="KW-1185">Reference proteome</keyword>
<dbReference type="Proteomes" id="UP000663193">
    <property type="component" value="Chromosome 8"/>
</dbReference>
<evidence type="ECO:0000313" key="1">
    <source>
        <dbReference type="EMBL" id="QRC98491.1"/>
    </source>
</evidence>
<name>A0A7U2I3H9_PHANO</name>
<dbReference type="VEuPathDB" id="FungiDB:JI435_412160"/>
<organism evidence="1 2">
    <name type="scientific">Phaeosphaeria nodorum (strain SN15 / ATCC MYA-4574 / FGSC 10173)</name>
    <name type="common">Glume blotch fungus</name>
    <name type="synonym">Parastagonospora nodorum</name>
    <dbReference type="NCBI Taxonomy" id="321614"/>
    <lineage>
        <taxon>Eukaryota</taxon>
        <taxon>Fungi</taxon>
        <taxon>Dikarya</taxon>
        <taxon>Ascomycota</taxon>
        <taxon>Pezizomycotina</taxon>
        <taxon>Dothideomycetes</taxon>
        <taxon>Pleosporomycetidae</taxon>
        <taxon>Pleosporales</taxon>
        <taxon>Pleosporineae</taxon>
        <taxon>Phaeosphaeriaceae</taxon>
        <taxon>Parastagonospora</taxon>
    </lineage>
</organism>
<dbReference type="AlphaFoldDB" id="A0A7U2I3H9"/>
<protein>
    <submittedName>
        <fullName evidence="1">Uncharacterized protein</fullName>
    </submittedName>
</protein>
<dbReference type="EMBL" id="CP069030">
    <property type="protein sequence ID" value="QRC98491.1"/>
    <property type="molecule type" value="Genomic_DNA"/>
</dbReference>
<gene>
    <name evidence="1" type="ORF">JI435_412160</name>
</gene>
<evidence type="ECO:0000313" key="2">
    <source>
        <dbReference type="Proteomes" id="UP000663193"/>
    </source>
</evidence>